<dbReference type="InterPro" id="IPR023198">
    <property type="entry name" value="PGP-like_dom2"/>
</dbReference>
<dbReference type="NCBIfam" id="TIGR01509">
    <property type="entry name" value="HAD-SF-IA-v3"/>
    <property type="match status" value="1"/>
</dbReference>
<dbReference type="GO" id="GO:0050308">
    <property type="term" value="F:sugar-phosphatase activity"/>
    <property type="evidence" value="ECO:0007669"/>
    <property type="project" value="TreeGrafter"/>
</dbReference>
<gene>
    <name evidence="1" type="ORF">GFH48_03820</name>
</gene>
<keyword evidence="1" id="KW-0378">Hydrolase</keyword>
<dbReference type="SUPFAM" id="SSF56784">
    <property type="entry name" value="HAD-like"/>
    <property type="match status" value="1"/>
</dbReference>
<name>A0A5Q0LN20_9ACTN</name>
<dbReference type="Pfam" id="PF00702">
    <property type="entry name" value="Hydrolase"/>
    <property type="match status" value="1"/>
</dbReference>
<dbReference type="InterPro" id="IPR006439">
    <property type="entry name" value="HAD-SF_hydro_IA"/>
</dbReference>
<dbReference type="SFLD" id="SFLDS00003">
    <property type="entry name" value="Haloacid_Dehalogenase"/>
    <property type="match status" value="1"/>
</dbReference>
<dbReference type="Gene3D" id="1.10.150.240">
    <property type="entry name" value="Putative phosphatase, domain 2"/>
    <property type="match status" value="1"/>
</dbReference>
<organism evidence="1 2">
    <name type="scientific">Streptomyces fagopyri</name>
    <dbReference type="NCBI Taxonomy" id="2662397"/>
    <lineage>
        <taxon>Bacteria</taxon>
        <taxon>Bacillati</taxon>
        <taxon>Actinomycetota</taxon>
        <taxon>Actinomycetes</taxon>
        <taxon>Kitasatosporales</taxon>
        <taxon>Streptomycetaceae</taxon>
        <taxon>Streptomyces</taxon>
    </lineage>
</organism>
<evidence type="ECO:0000313" key="2">
    <source>
        <dbReference type="Proteomes" id="UP000326179"/>
    </source>
</evidence>
<evidence type="ECO:0000313" key="1">
    <source>
        <dbReference type="EMBL" id="QFZ78533.1"/>
    </source>
</evidence>
<keyword evidence="2" id="KW-1185">Reference proteome</keyword>
<dbReference type="KEGG" id="sfy:GFH48_03820"/>
<dbReference type="SFLD" id="SFLDG01129">
    <property type="entry name" value="C1.5:_HAD__Beta-PGM__Phosphata"/>
    <property type="match status" value="1"/>
</dbReference>
<proteinExistence type="predicted"/>
<dbReference type="Gene3D" id="3.40.50.1000">
    <property type="entry name" value="HAD superfamily/HAD-like"/>
    <property type="match status" value="1"/>
</dbReference>
<accession>A0A5Q0LN20</accession>
<dbReference type="PANTHER" id="PTHR43481">
    <property type="entry name" value="FRUCTOSE-1-PHOSPHATE PHOSPHATASE"/>
    <property type="match status" value="1"/>
</dbReference>
<dbReference type="InterPro" id="IPR051806">
    <property type="entry name" value="HAD-like_SPP"/>
</dbReference>
<dbReference type="PANTHER" id="PTHR43481:SF4">
    <property type="entry name" value="GLYCEROL-1-PHOSPHATE PHOSPHOHYDROLASE 1-RELATED"/>
    <property type="match status" value="1"/>
</dbReference>
<dbReference type="EMBL" id="CP045643">
    <property type="protein sequence ID" value="QFZ78533.1"/>
    <property type="molecule type" value="Genomic_DNA"/>
</dbReference>
<dbReference type="AlphaFoldDB" id="A0A5Q0LN20"/>
<dbReference type="InterPro" id="IPR036412">
    <property type="entry name" value="HAD-like_sf"/>
</dbReference>
<protein>
    <submittedName>
        <fullName evidence="1">HAD-IA family hydrolase</fullName>
    </submittedName>
</protein>
<reference evidence="1 2" key="1">
    <citation type="submission" date="2019-10" db="EMBL/GenBank/DDBJ databases">
        <title>A novel species.</title>
        <authorList>
            <person name="Gao J."/>
        </authorList>
    </citation>
    <scope>NUCLEOTIDE SEQUENCE [LARGE SCALE GENOMIC DNA]</scope>
    <source>
        <strain evidence="1 2">QMT-28</strain>
    </source>
</reference>
<dbReference type="Proteomes" id="UP000326179">
    <property type="component" value="Chromosome"/>
</dbReference>
<sequence length="273" mass="28151">MRGRRLGRRRRPVARLRRRARSHAGLDRAVVAPAAALRYGDVVTGVLRATIFDLDDTLIDTADAWARVCADFAAGHGHHWRAEDTAALHGNGGWASYVAGLCGGAAGAAEVVEACAAAMVGECAAGRVRALPGAVELVLEAGRHGPVGVATASPRRFVLAALEGLGLSAGLRSVVCGEDVVRVKPAPDPYLRAAAEVGVPPSGCLAVEDSPNGIRSAAAAGMYVLAVPRADTALPDEVARLASARAHSAADALPLLTRLLDPQSDLLIHEGVR</sequence>
<dbReference type="InterPro" id="IPR023214">
    <property type="entry name" value="HAD_sf"/>
</dbReference>